<keyword evidence="2" id="KW-1003">Cell membrane</keyword>
<evidence type="ECO:0000256" key="2">
    <source>
        <dbReference type="ARBA" id="ARBA00022475"/>
    </source>
</evidence>
<feature type="transmembrane region" description="Helical" evidence="6">
    <location>
        <begin position="61"/>
        <end position="80"/>
    </location>
</feature>
<dbReference type="EMBL" id="JABKKJ010000015">
    <property type="protein sequence ID" value="NPE25673.1"/>
    <property type="molecule type" value="Genomic_DNA"/>
</dbReference>
<evidence type="ECO:0000259" key="8">
    <source>
        <dbReference type="Pfam" id="PF13567"/>
    </source>
</evidence>
<keyword evidence="3 6" id="KW-0812">Transmembrane</keyword>
<evidence type="ECO:0000256" key="3">
    <source>
        <dbReference type="ARBA" id="ARBA00022692"/>
    </source>
</evidence>
<feature type="transmembrane region" description="Helical" evidence="6">
    <location>
        <begin position="278"/>
        <end position="294"/>
    </location>
</feature>
<organism evidence="9 10">
    <name type="scientific">Xylanibacter caecicola</name>
    <dbReference type="NCBI Taxonomy" id="2736294"/>
    <lineage>
        <taxon>Bacteria</taxon>
        <taxon>Pseudomonadati</taxon>
        <taxon>Bacteroidota</taxon>
        <taxon>Bacteroidia</taxon>
        <taxon>Bacteroidales</taxon>
        <taxon>Prevotellaceae</taxon>
        <taxon>Xylanibacter</taxon>
    </lineage>
</organism>
<dbReference type="InterPro" id="IPR025405">
    <property type="entry name" value="DUF4131"/>
</dbReference>
<feature type="transmembrane region" description="Helical" evidence="6">
    <location>
        <begin position="349"/>
        <end position="368"/>
    </location>
</feature>
<keyword evidence="10" id="KW-1185">Reference proteome</keyword>
<feature type="transmembrane region" description="Helical" evidence="6">
    <location>
        <begin position="36"/>
        <end position="55"/>
    </location>
</feature>
<feature type="domain" description="DUF4131" evidence="8">
    <location>
        <begin position="35"/>
        <end position="178"/>
    </location>
</feature>
<dbReference type="Pfam" id="PF13567">
    <property type="entry name" value="DUF4131"/>
    <property type="match status" value="1"/>
</dbReference>
<gene>
    <name evidence="9" type="ORF">HPS54_09130</name>
</gene>
<evidence type="ECO:0000313" key="10">
    <source>
        <dbReference type="Proteomes" id="UP000820977"/>
    </source>
</evidence>
<feature type="transmembrane region" description="Helical" evidence="6">
    <location>
        <begin position="406"/>
        <end position="432"/>
    </location>
</feature>
<evidence type="ECO:0000256" key="6">
    <source>
        <dbReference type="SAM" id="Phobius"/>
    </source>
</evidence>
<accession>A0ABX2B4E3</accession>
<evidence type="ECO:0000313" key="9">
    <source>
        <dbReference type="EMBL" id="NPE25673.1"/>
    </source>
</evidence>
<dbReference type="Pfam" id="PF03772">
    <property type="entry name" value="Competence"/>
    <property type="match status" value="1"/>
</dbReference>
<feature type="transmembrane region" description="Helical" evidence="6">
    <location>
        <begin position="439"/>
        <end position="458"/>
    </location>
</feature>
<dbReference type="PANTHER" id="PTHR30619:SF1">
    <property type="entry name" value="RECOMBINATION PROTEIN 2"/>
    <property type="match status" value="1"/>
</dbReference>
<feature type="transmembrane region" description="Helical" evidence="6">
    <location>
        <begin position="6"/>
        <end position="24"/>
    </location>
</feature>
<evidence type="ECO:0000256" key="1">
    <source>
        <dbReference type="ARBA" id="ARBA00004651"/>
    </source>
</evidence>
<evidence type="ECO:0000256" key="5">
    <source>
        <dbReference type="ARBA" id="ARBA00023136"/>
    </source>
</evidence>
<proteinExistence type="predicted"/>
<comment type="caution">
    <text evidence="9">The sequence shown here is derived from an EMBL/GenBank/DDBJ whole genome shotgun (WGS) entry which is preliminary data.</text>
</comment>
<dbReference type="InterPro" id="IPR052159">
    <property type="entry name" value="Competence_DNA_uptake"/>
</dbReference>
<dbReference type="Proteomes" id="UP000820977">
    <property type="component" value="Unassembled WGS sequence"/>
</dbReference>
<name>A0ABX2B4E3_9BACT</name>
<dbReference type="RefSeq" id="WP_172345136.1">
    <property type="nucleotide sequence ID" value="NZ_CASYYZ010000018.1"/>
</dbReference>
<sequence>MKTNGKLQLFPILRITLFFALGIMTSDRCMELAASWMWIAAAFCSLCISVLLFRHAVWQTFFIFVSSFFAGGSMLSVRLFTQDCGFNAGNTCYRAVVASAPVARGKVVRCDILVTSMPRPIKLKANILRDADACSLRVGDGIVASSVIEKPRNYAGATFDYARYLVHHGYSGQTFIYKTGWQRAHADIGKLSFIDRARLIALKYRARLLLRYRQLGLDGDVLAVVSAMTLGAKEDMSQELREHYSAAGASHILALSGLHIGIIYAILSCLFVWHRFRASGHLLVLSAVWVYVFVTGMPPSAIRSAVMVTIYALAVISSRERMSLNALSAAALIMLAVCPSDLFDLGFQMSFMAVFFILVFYGRIYNNVPVGWRSNAFTRRLWQMTAVSVAAQAGVAPLVMLCFGRISIYFLLANFIVVPIATVVLYGAMLLFVVPFVPVVQHFAVGVLSFVVSFMNTAVERLSALPGGDISDISIQPVQVWMIYALVFAVYGLLRIVRKVVIFGRHSGC</sequence>
<dbReference type="InterPro" id="IPR004477">
    <property type="entry name" value="ComEC_N"/>
</dbReference>
<keyword evidence="5 6" id="KW-0472">Membrane</keyword>
<feature type="transmembrane region" description="Helical" evidence="6">
    <location>
        <begin position="380"/>
        <end position="400"/>
    </location>
</feature>
<feature type="domain" description="ComEC/Rec2-related protein" evidence="7">
    <location>
        <begin position="228"/>
        <end position="490"/>
    </location>
</feature>
<protein>
    <submittedName>
        <fullName evidence="9">DUF4131 domain-containing protein</fullName>
    </submittedName>
</protein>
<keyword evidence="4 6" id="KW-1133">Transmembrane helix</keyword>
<feature type="transmembrane region" description="Helical" evidence="6">
    <location>
        <begin position="478"/>
        <end position="497"/>
    </location>
</feature>
<comment type="subcellular location">
    <subcellularLocation>
        <location evidence="1">Cell membrane</location>
        <topology evidence="1">Multi-pass membrane protein</topology>
    </subcellularLocation>
</comment>
<evidence type="ECO:0000256" key="4">
    <source>
        <dbReference type="ARBA" id="ARBA00022989"/>
    </source>
</evidence>
<dbReference type="PANTHER" id="PTHR30619">
    <property type="entry name" value="DNA INTERNALIZATION/COMPETENCE PROTEIN COMEC/REC2"/>
    <property type="match status" value="1"/>
</dbReference>
<reference evidence="9 10" key="1">
    <citation type="submission" date="2020-05" db="EMBL/GenBank/DDBJ databases">
        <title>Distinct polysaccharide utilization as determinants for interspecies competition between intestinal Prevotella spp.</title>
        <authorList>
            <person name="Galvez E.J.C."/>
            <person name="Iljazovic A."/>
            <person name="Strowig T."/>
        </authorList>
    </citation>
    <scope>NUCLEOTIDE SEQUENCE [LARGE SCALE GENOMIC DNA]</scope>
    <source>
        <strain evidence="9 10">PCHR</strain>
    </source>
</reference>
<dbReference type="NCBIfam" id="TIGR00360">
    <property type="entry name" value="ComEC_N-term"/>
    <property type="match status" value="1"/>
</dbReference>
<evidence type="ECO:0000259" key="7">
    <source>
        <dbReference type="Pfam" id="PF03772"/>
    </source>
</evidence>
<feature type="transmembrane region" description="Helical" evidence="6">
    <location>
        <begin position="252"/>
        <end position="273"/>
    </location>
</feature>